<dbReference type="Gene3D" id="1.10.20.10">
    <property type="entry name" value="Histone, subunit A"/>
    <property type="match status" value="1"/>
</dbReference>
<name>A0A653BQY8_CALMS</name>
<sequence>MPSKKKKYNARFPAGRIKKIMQTDEEVGKVAQAVPVIISRTLELFVESLLTKSMQITLARNAKTLTPSHMKQCILSESRFDFLKDLVKDIPDASVQEDNENNMLCEDSSKTTPRVESEPTPVPPLEKAGNSKPTRREKREERRTTETRGGTTQSCPSTKKVDKLLDKPTTSSSSSSTSRTPVIQYGPSVAQAESTKLSFSVDNLLSQPSKPDSTDMRLTGVPVAVPSCSKSSVISATPIPGGIVPRHSGVGLNLATPSLGAPPPLVPFVQPYGSSASSGGDALCL</sequence>
<reference evidence="5 6" key="1">
    <citation type="submission" date="2019-01" db="EMBL/GenBank/DDBJ databases">
        <authorList>
            <person name="Sayadi A."/>
        </authorList>
    </citation>
    <scope>NUCLEOTIDE SEQUENCE [LARGE SCALE GENOMIC DNA]</scope>
</reference>
<evidence type="ECO:0000256" key="3">
    <source>
        <dbReference type="SAM" id="MobiDB-lite"/>
    </source>
</evidence>
<feature type="compositionally biased region" description="Basic and acidic residues" evidence="3">
    <location>
        <begin position="107"/>
        <end position="117"/>
    </location>
</feature>
<dbReference type="Pfam" id="PF00808">
    <property type="entry name" value="CBFD_NFYB_HMF"/>
    <property type="match status" value="1"/>
</dbReference>
<feature type="compositionally biased region" description="Basic and acidic residues" evidence="3">
    <location>
        <begin position="137"/>
        <end position="146"/>
    </location>
</feature>
<dbReference type="FunFam" id="1.10.20.10:FF:000074">
    <property type="entry name" value="dr1-associated corepressor"/>
    <property type="match status" value="1"/>
</dbReference>
<dbReference type="GO" id="GO:0046982">
    <property type="term" value="F:protein heterodimerization activity"/>
    <property type="evidence" value="ECO:0007669"/>
    <property type="project" value="InterPro"/>
</dbReference>
<keyword evidence="2" id="KW-0539">Nucleus</keyword>
<evidence type="ECO:0000313" key="5">
    <source>
        <dbReference type="EMBL" id="VEN37760.1"/>
    </source>
</evidence>
<evidence type="ECO:0000259" key="4">
    <source>
        <dbReference type="Pfam" id="PF00808"/>
    </source>
</evidence>
<dbReference type="AlphaFoldDB" id="A0A653BQY8"/>
<dbReference type="InterPro" id="IPR003958">
    <property type="entry name" value="CBFA_NFYB_domain"/>
</dbReference>
<dbReference type="InterPro" id="IPR050568">
    <property type="entry name" value="Transcr_DNA_Rep_Reg"/>
</dbReference>
<dbReference type="Proteomes" id="UP000410492">
    <property type="component" value="Unassembled WGS sequence"/>
</dbReference>
<keyword evidence="6" id="KW-1185">Reference proteome</keyword>
<dbReference type="GO" id="GO:0017054">
    <property type="term" value="C:negative cofactor 2 complex"/>
    <property type="evidence" value="ECO:0007669"/>
    <property type="project" value="TreeGrafter"/>
</dbReference>
<dbReference type="EMBL" id="CAACVG010003731">
    <property type="protein sequence ID" value="VEN37760.1"/>
    <property type="molecule type" value="Genomic_DNA"/>
</dbReference>
<dbReference type="PANTHER" id="PTHR10252:SF5">
    <property type="entry name" value="DR1-ASSOCIATED COREPRESSOR"/>
    <property type="match status" value="1"/>
</dbReference>
<proteinExistence type="predicted"/>
<dbReference type="GO" id="GO:0001046">
    <property type="term" value="F:core promoter sequence-specific DNA binding"/>
    <property type="evidence" value="ECO:0007669"/>
    <property type="project" value="TreeGrafter"/>
</dbReference>
<feature type="region of interest" description="Disordered" evidence="3">
    <location>
        <begin position="93"/>
        <end position="186"/>
    </location>
</feature>
<accession>A0A653BQY8</accession>
<dbReference type="InterPro" id="IPR009072">
    <property type="entry name" value="Histone-fold"/>
</dbReference>
<dbReference type="GO" id="GO:0016251">
    <property type="term" value="F:RNA polymerase II general transcription initiation factor activity"/>
    <property type="evidence" value="ECO:0007669"/>
    <property type="project" value="TreeGrafter"/>
</dbReference>
<dbReference type="OrthoDB" id="653904at2759"/>
<protein>
    <recommendedName>
        <fullName evidence="4">Transcription factor CBF/NF-Y/archaeal histone domain-containing protein</fullName>
    </recommendedName>
</protein>
<feature type="domain" description="Transcription factor CBF/NF-Y/archaeal histone" evidence="4">
    <location>
        <begin position="10"/>
        <end position="74"/>
    </location>
</feature>
<dbReference type="SUPFAM" id="SSF47113">
    <property type="entry name" value="Histone-fold"/>
    <property type="match status" value="1"/>
</dbReference>
<comment type="subcellular location">
    <subcellularLocation>
        <location evidence="1">Nucleus</location>
    </subcellularLocation>
</comment>
<gene>
    <name evidence="5" type="ORF">CALMAC_LOCUS2893</name>
</gene>
<feature type="compositionally biased region" description="Low complexity" evidence="3">
    <location>
        <begin position="169"/>
        <end position="178"/>
    </location>
</feature>
<evidence type="ECO:0000256" key="2">
    <source>
        <dbReference type="ARBA" id="ARBA00023242"/>
    </source>
</evidence>
<evidence type="ECO:0000256" key="1">
    <source>
        <dbReference type="ARBA" id="ARBA00004123"/>
    </source>
</evidence>
<evidence type="ECO:0000313" key="6">
    <source>
        <dbReference type="Proteomes" id="UP000410492"/>
    </source>
</evidence>
<dbReference type="CDD" id="cd22906">
    <property type="entry name" value="HFD_DRAP1"/>
    <property type="match status" value="1"/>
</dbReference>
<organism evidence="5 6">
    <name type="scientific">Callosobruchus maculatus</name>
    <name type="common">Southern cowpea weevil</name>
    <name type="synonym">Pulse bruchid</name>
    <dbReference type="NCBI Taxonomy" id="64391"/>
    <lineage>
        <taxon>Eukaryota</taxon>
        <taxon>Metazoa</taxon>
        <taxon>Ecdysozoa</taxon>
        <taxon>Arthropoda</taxon>
        <taxon>Hexapoda</taxon>
        <taxon>Insecta</taxon>
        <taxon>Pterygota</taxon>
        <taxon>Neoptera</taxon>
        <taxon>Endopterygota</taxon>
        <taxon>Coleoptera</taxon>
        <taxon>Polyphaga</taxon>
        <taxon>Cucujiformia</taxon>
        <taxon>Chrysomeloidea</taxon>
        <taxon>Chrysomelidae</taxon>
        <taxon>Bruchinae</taxon>
        <taxon>Bruchini</taxon>
        <taxon>Callosobruchus</taxon>
    </lineage>
</organism>
<dbReference type="PANTHER" id="PTHR10252">
    <property type="entry name" value="HISTONE-LIKE TRANSCRIPTION FACTOR CCAAT-RELATED"/>
    <property type="match status" value="1"/>
</dbReference>